<accession>F8Q4N1</accession>
<dbReference type="Proteomes" id="UP000008063">
    <property type="component" value="Unassembled WGS sequence"/>
</dbReference>
<gene>
    <name evidence="2" type="ORF">SERLA73DRAFT_17947</name>
</gene>
<keyword evidence="3" id="KW-1185">Reference proteome</keyword>
<evidence type="ECO:0000313" key="3">
    <source>
        <dbReference type="Proteomes" id="UP000008063"/>
    </source>
</evidence>
<feature type="compositionally biased region" description="Basic and acidic residues" evidence="1">
    <location>
        <begin position="49"/>
        <end position="59"/>
    </location>
</feature>
<dbReference type="AlphaFoldDB" id="F8Q4N1"/>
<dbReference type="InParanoid" id="F8Q4N1"/>
<name>F8Q4N1_SERL3</name>
<dbReference type="OrthoDB" id="5327923at2759"/>
<sequence length="66" mass="7561">WGATLYDFYHVHPFPENKYYMTTSTSSRLAIAMRDTGELDAAPDQLAWADREEDPRDIPPCDIGEL</sequence>
<protein>
    <submittedName>
        <fullName evidence="2">Uncharacterized protein</fullName>
    </submittedName>
</protein>
<dbReference type="OMA" id="RMAAWCK"/>
<dbReference type="EMBL" id="GL945483">
    <property type="protein sequence ID" value="EGN96508.1"/>
    <property type="molecule type" value="Genomic_DNA"/>
</dbReference>
<organism evidence="3">
    <name type="scientific">Serpula lacrymans var. lacrymans (strain S7.3)</name>
    <name type="common">Dry rot fungus</name>
    <dbReference type="NCBI Taxonomy" id="936435"/>
    <lineage>
        <taxon>Eukaryota</taxon>
        <taxon>Fungi</taxon>
        <taxon>Dikarya</taxon>
        <taxon>Basidiomycota</taxon>
        <taxon>Agaricomycotina</taxon>
        <taxon>Agaricomycetes</taxon>
        <taxon>Agaricomycetidae</taxon>
        <taxon>Boletales</taxon>
        <taxon>Coniophorineae</taxon>
        <taxon>Serpulaceae</taxon>
        <taxon>Serpula</taxon>
    </lineage>
</organism>
<dbReference type="HOGENOM" id="CLU_2838316_0_0_1"/>
<evidence type="ECO:0000313" key="2">
    <source>
        <dbReference type="EMBL" id="EGN96508.1"/>
    </source>
</evidence>
<reference evidence="3" key="1">
    <citation type="journal article" date="2011" name="Science">
        <title>The plant cell wall-decomposing machinery underlies the functional diversity of forest fungi.</title>
        <authorList>
            <person name="Eastwood D.C."/>
            <person name="Floudas D."/>
            <person name="Binder M."/>
            <person name="Majcherczyk A."/>
            <person name="Schneider P."/>
            <person name="Aerts A."/>
            <person name="Asiegbu F.O."/>
            <person name="Baker S.E."/>
            <person name="Barry K."/>
            <person name="Bendiksby M."/>
            <person name="Blumentritt M."/>
            <person name="Coutinho P.M."/>
            <person name="Cullen D."/>
            <person name="de Vries R.P."/>
            <person name="Gathman A."/>
            <person name="Goodell B."/>
            <person name="Henrissat B."/>
            <person name="Ihrmark K."/>
            <person name="Kauserud H."/>
            <person name="Kohler A."/>
            <person name="LaButti K."/>
            <person name="Lapidus A."/>
            <person name="Lavin J.L."/>
            <person name="Lee Y.-H."/>
            <person name="Lindquist E."/>
            <person name="Lilly W."/>
            <person name="Lucas S."/>
            <person name="Morin E."/>
            <person name="Murat C."/>
            <person name="Oguiza J.A."/>
            <person name="Park J."/>
            <person name="Pisabarro A.G."/>
            <person name="Riley R."/>
            <person name="Rosling A."/>
            <person name="Salamov A."/>
            <person name="Schmidt O."/>
            <person name="Schmutz J."/>
            <person name="Skrede I."/>
            <person name="Stenlid J."/>
            <person name="Wiebenga A."/>
            <person name="Xie X."/>
            <person name="Kuees U."/>
            <person name="Hibbett D.S."/>
            <person name="Hoffmeister D."/>
            <person name="Hoegberg N."/>
            <person name="Martin F."/>
            <person name="Grigoriev I.V."/>
            <person name="Watkinson S.C."/>
        </authorList>
    </citation>
    <scope>NUCLEOTIDE SEQUENCE [LARGE SCALE GENOMIC DNA]</scope>
    <source>
        <strain evidence="3">strain S7.3</strain>
    </source>
</reference>
<dbReference type="STRING" id="936435.F8Q4N1"/>
<proteinExistence type="predicted"/>
<evidence type="ECO:0000256" key="1">
    <source>
        <dbReference type="SAM" id="MobiDB-lite"/>
    </source>
</evidence>
<feature type="non-terminal residue" evidence="2">
    <location>
        <position position="1"/>
    </location>
</feature>
<feature type="region of interest" description="Disordered" evidence="1">
    <location>
        <begin position="47"/>
        <end position="66"/>
    </location>
</feature>
<feature type="non-terminal residue" evidence="2">
    <location>
        <position position="66"/>
    </location>
</feature>